<proteinExistence type="predicted"/>
<dbReference type="Proteomes" id="UP000676336">
    <property type="component" value="Unassembled WGS sequence"/>
</dbReference>
<dbReference type="AlphaFoldDB" id="A0A8S3D4U5"/>
<sequence length="38" mass="4238">VETSATKTLYPSQPRLPKKRKVCVSFGYCGAGYFGLQR</sequence>
<comment type="caution">
    <text evidence="1">The sequence shown here is derived from an EMBL/GenBank/DDBJ whole genome shotgun (WGS) entry which is preliminary data.</text>
</comment>
<feature type="non-terminal residue" evidence="1">
    <location>
        <position position="1"/>
    </location>
</feature>
<dbReference type="EMBL" id="CAJOBI010192792">
    <property type="protein sequence ID" value="CAF4966772.1"/>
    <property type="molecule type" value="Genomic_DNA"/>
</dbReference>
<name>A0A8S3D4U5_9BILA</name>
<reference evidence="1" key="1">
    <citation type="submission" date="2021-02" db="EMBL/GenBank/DDBJ databases">
        <authorList>
            <person name="Nowell W R."/>
        </authorList>
    </citation>
    <scope>NUCLEOTIDE SEQUENCE</scope>
</reference>
<accession>A0A8S3D4U5</accession>
<gene>
    <name evidence="1" type="ORF">SMN809_LOCUS54933</name>
</gene>
<evidence type="ECO:0000313" key="1">
    <source>
        <dbReference type="EMBL" id="CAF4966772.1"/>
    </source>
</evidence>
<organism evidence="1 2">
    <name type="scientific">Rotaria magnacalcarata</name>
    <dbReference type="NCBI Taxonomy" id="392030"/>
    <lineage>
        <taxon>Eukaryota</taxon>
        <taxon>Metazoa</taxon>
        <taxon>Spiralia</taxon>
        <taxon>Gnathifera</taxon>
        <taxon>Rotifera</taxon>
        <taxon>Eurotatoria</taxon>
        <taxon>Bdelloidea</taxon>
        <taxon>Philodinida</taxon>
        <taxon>Philodinidae</taxon>
        <taxon>Rotaria</taxon>
    </lineage>
</organism>
<protein>
    <submittedName>
        <fullName evidence="1">Uncharacterized protein</fullName>
    </submittedName>
</protein>
<evidence type="ECO:0000313" key="2">
    <source>
        <dbReference type="Proteomes" id="UP000676336"/>
    </source>
</evidence>